<accession>A0ABD2B7S6</accession>
<evidence type="ECO:0000313" key="2">
    <source>
        <dbReference type="Proteomes" id="UP001607302"/>
    </source>
</evidence>
<proteinExistence type="predicted"/>
<keyword evidence="2" id="KW-1185">Reference proteome</keyword>
<sequence>METFTESNGECPPVSSRFPKYPAFPGAFRRVMPFSGWISNTVMLRLLALTSNIEATCVLTWKMSLGRQVHQRKSFDHVAANQIYWKSTLRS</sequence>
<organism evidence="1 2">
    <name type="scientific">Vespula squamosa</name>
    <name type="common">Southern yellow jacket</name>
    <name type="synonym">Wasp</name>
    <dbReference type="NCBI Taxonomy" id="30214"/>
    <lineage>
        <taxon>Eukaryota</taxon>
        <taxon>Metazoa</taxon>
        <taxon>Ecdysozoa</taxon>
        <taxon>Arthropoda</taxon>
        <taxon>Hexapoda</taxon>
        <taxon>Insecta</taxon>
        <taxon>Pterygota</taxon>
        <taxon>Neoptera</taxon>
        <taxon>Endopterygota</taxon>
        <taxon>Hymenoptera</taxon>
        <taxon>Apocrita</taxon>
        <taxon>Aculeata</taxon>
        <taxon>Vespoidea</taxon>
        <taxon>Vespidae</taxon>
        <taxon>Vespinae</taxon>
        <taxon>Vespula</taxon>
    </lineage>
</organism>
<dbReference type="AlphaFoldDB" id="A0ABD2B7S6"/>
<dbReference type="Proteomes" id="UP001607302">
    <property type="component" value="Unassembled WGS sequence"/>
</dbReference>
<protein>
    <submittedName>
        <fullName evidence="1">Uncharacterized protein</fullName>
    </submittedName>
</protein>
<name>A0ABD2B7S6_VESSQ</name>
<comment type="caution">
    <text evidence="1">The sequence shown here is derived from an EMBL/GenBank/DDBJ whole genome shotgun (WGS) entry which is preliminary data.</text>
</comment>
<dbReference type="EMBL" id="JAUDFV010000132">
    <property type="protein sequence ID" value="KAL2728786.1"/>
    <property type="molecule type" value="Genomic_DNA"/>
</dbReference>
<gene>
    <name evidence="1" type="ORF">V1478_006418</name>
</gene>
<reference evidence="1 2" key="1">
    <citation type="journal article" date="2024" name="Ann. Entomol. Soc. Am.">
        <title>Genomic analyses of the southern and eastern yellowjacket wasps (Hymenoptera: Vespidae) reveal evolutionary signatures of social life.</title>
        <authorList>
            <person name="Catto M.A."/>
            <person name="Caine P.B."/>
            <person name="Orr S.E."/>
            <person name="Hunt B.G."/>
            <person name="Goodisman M.A.D."/>
        </authorList>
    </citation>
    <scope>NUCLEOTIDE SEQUENCE [LARGE SCALE GENOMIC DNA]</scope>
    <source>
        <strain evidence="1">233</strain>
        <tissue evidence="1">Head and thorax</tissue>
    </source>
</reference>
<evidence type="ECO:0000313" key="1">
    <source>
        <dbReference type="EMBL" id="KAL2728786.1"/>
    </source>
</evidence>